<evidence type="ECO:0000256" key="3">
    <source>
        <dbReference type="ARBA" id="ARBA00022989"/>
    </source>
</evidence>
<dbReference type="Proteomes" id="UP000054007">
    <property type="component" value="Unassembled WGS sequence"/>
</dbReference>
<dbReference type="AlphaFoldDB" id="A0A0D7B7Z3"/>
<keyword evidence="2 5" id="KW-0812">Transmembrane</keyword>
<feature type="transmembrane region" description="Helical" evidence="5">
    <location>
        <begin position="51"/>
        <end position="69"/>
    </location>
</feature>
<keyword evidence="7" id="KW-1185">Reference proteome</keyword>
<feature type="transmembrane region" description="Helical" evidence="5">
    <location>
        <begin position="81"/>
        <end position="102"/>
    </location>
</feature>
<accession>A0A0D7B7Z3</accession>
<keyword evidence="4 5" id="KW-0472">Membrane</keyword>
<evidence type="ECO:0000256" key="2">
    <source>
        <dbReference type="ARBA" id="ARBA00022692"/>
    </source>
</evidence>
<evidence type="ECO:0000256" key="4">
    <source>
        <dbReference type="ARBA" id="ARBA00023136"/>
    </source>
</evidence>
<reference evidence="6 7" key="1">
    <citation type="journal article" date="2015" name="Fungal Genet. Biol.">
        <title>Evolution of novel wood decay mechanisms in Agaricales revealed by the genome sequences of Fistulina hepatica and Cylindrobasidium torrendii.</title>
        <authorList>
            <person name="Floudas D."/>
            <person name="Held B.W."/>
            <person name="Riley R."/>
            <person name="Nagy L.G."/>
            <person name="Koehler G."/>
            <person name="Ransdell A.S."/>
            <person name="Younus H."/>
            <person name="Chow J."/>
            <person name="Chiniquy J."/>
            <person name="Lipzen A."/>
            <person name="Tritt A."/>
            <person name="Sun H."/>
            <person name="Haridas S."/>
            <person name="LaButti K."/>
            <person name="Ohm R.A."/>
            <person name="Kues U."/>
            <person name="Blanchette R.A."/>
            <person name="Grigoriev I.V."/>
            <person name="Minto R.E."/>
            <person name="Hibbett D.S."/>
        </authorList>
    </citation>
    <scope>NUCLEOTIDE SEQUENCE [LARGE SCALE GENOMIC DNA]</scope>
    <source>
        <strain evidence="6 7">FP15055 ss-10</strain>
    </source>
</reference>
<evidence type="ECO:0000256" key="5">
    <source>
        <dbReference type="SAM" id="Phobius"/>
    </source>
</evidence>
<keyword evidence="3 5" id="KW-1133">Transmembrane helix</keyword>
<name>A0A0D7B7Z3_9AGAR</name>
<evidence type="ECO:0000313" key="6">
    <source>
        <dbReference type="EMBL" id="KIY66269.1"/>
    </source>
</evidence>
<sequence length="230" mass="25617">MVSRKLMGAFACFDFFLLAAGVISVVLSIVWRAPDVLMNMTISKADLTAGLALGISLLITFAVSIAAVVQANHITVGFVILNYFLLADSVIVLAIGSFVWFFTLRERDNFHKIYAEETVEHRIFIQDKFKCCGYFNASDLVEVGGNYCNQTQVNFLNTLDWADDNNAHFFCVKPVTAFADMTLNNIFSTAYGFMAVLVGLILCSLCVVNKRKEDERFKKIDAKRGGARFV</sequence>
<protein>
    <submittedName>
        <fullName evidence="6">Tetraspanin</fullName>
    </submittedName>
</protein>
<dbReference type="GO" id="GO:0016020">
    <property type="term" value="C:membrane"/>
    <property type="evidence" value="ECO:0007669"/>
    <property type="project" value="UniProtKB-SubCell"/>
</dbReference>
<dbReference type="STRING" id="1314674.A0A0D7B7Z3"/>
<dbReference type="EMBL" id="KN880560">
    <property type="protein sequence ID" value="KIY66269.1"/>
    <property type="molecule type" value="Genomic_DNA"/>
</dbReference>
<gene>
    <name evidence="6" type="ORF">CYLTODRAFT_355284</name>
</gene>
<dbReference type="InterPro" id="IPR018499">
    <property type="entry name" value="Tetraspanin/Peripherin"/>
</dbReference>
<dbReference type="OrthoDB" id="2279611at2759"/>
<feature type="transmembrane region" description="Helical" evidence="5">
    <location>
        <begin position="190"/>
        <end position="209"/>
    </location>
</feature>
<dbReference type="Pfam" id="PF00335">
    <property type="entry name" value="Tetraspanin"/>
    <property type="match status" value="1"/>
</dbReference>
<evidence type="ECO:0000256" key="1">
    <source>
        <dbReference type="ARBA" id="ARBA00004141"/>
    </source>
</evidence>
<feature type="transmembrane region" description="Helical" evidence="5">
    <location>
        <begin position="7"/>
        <end position="31"/>
    </location>
</feature>
<organism evidence="6 7">
    <name type="scientific">Cylindrobasidium torrendii FP15055 ss-10</name>
    <dbReference type="NCBI Taxonomy" id="1314674"/>
    <lineage>
        <taxon>Eukaryota</taxon>
        <taxon>Fungi</taxon>
        <taxon>Dikarya</taxon>
        <taxon>Basidiomycota</taxon>
        <taxon>Agaricomycotina</taxon>
        <taxon>Agaricomycetes</taxon>
        <taxon>Agaricomycetidae</taxon>
        <taxon>Agaricales</taxon>
        <taxon>Marasmiineae</taxon>
        <taxon>Physalacriaceae</taxon>
        <taxon>Cylindrobasidium</taxon>
    </lineage>
</organism>
<evidence type="ECO:0000313" key="7">
    <source>
        <dbReference type="Proteomes" id="UP000054007"/>
    </source>
</evidence>
<proteinExistence type="predicted"/>
<comment type="subcellular location">
    <subcellularLocation>
        <location evidence="1">Membrane</location>
        <topology evidence="1">Multi-pass membrane protein</topology>
    </subcellularLocation>
</comment>